<gene>
    <name evidence="4" type="primary">MTNR1A</name>
</gene>
<keyword evidence="4" id="KW-0675">Receptor</keyword>
<keyword evidence="3" id="KW-1185">Reference proteome</keyword>
<reference evidence="4" key="1">
    <citation type="submission" date="2025-08" db="UniProtKB">
        <authorList>
            <consortium name="RefSeq"/>
        </authorList>
    </citation>
    <scope>IDENTIFICATION</scope>
</reference>
<dbReference type="GeneID" id="130706150"/>
<dbReference type="Proteomes" id="UP001652580">
    <property type="component" value="Chromosome 21"/>
</dbReference>
<protein>
    <submittedName>
        <fullName evidence="4">Melatonin receptor type 1A</fullName>
    </submittedName>
</protein>
<organism evidence="3 4">
    <name type="scientific">Balaenoptera acutorostrata</name>
    <name type="common">Common minke whale</name>
    <name type="synonym">Balaena rostrata</name>
    <dbReference type="NCBI Taxonomy" id="9767"/>
    <lineage>
        <taxon>Eukaryota</taxon>
        <taxon>Metazoa</taxon>
        <taxon>Chordata</taxon>
        <taxon>Craniata</taxon>
        <taxon>Vertebrata</taxon>
        <taxon>Euteleostomi</taxon>
        <taxon>Mammalia</taxon>
        <taxon>Eutheria</taxon>
        <taxon>Laurasiatheria</taxon>
        <taxon>Artiodactyla</taxon>
        <taxon>Whippomorpha</taxon>
        <taxon>Cetacea</taxon>
        <taxon>Mysticeti</taxon>
        <taxon>Balaenopteridae</taxon>
        <taxon>Balaenoptera</taxon>
    </lineage>
</organism>
<evidence type="ECO:0000313" key="3">
    <source>
        <dbReference type="Proteomes" id="UP001652580"/>
    </source>
</evidence>
<evidence type="ECO:0000313" key="4">
    <source>
        <dbReference type="RefSeq" id="XP_057393450.1"/>
    </source>
</evidence>
<evidence type="ECO:0000256" key="1">
    <source>
        <dbReference type="SAM" id="MobiDB-lite"/>
    </source>
</evidence>
<proteinExistence type="predicted"/>
<accession>A0ABM3SUC6</accession>
<dbReference type="RefSeq" id="XP_057393450.1">
    <property type="nucleotide sequence ID" value="XM_057537467.1"/>
</dbReference>
<dbReference type="InterPro" id="IPR002278">
    <property type="entry name" value="Mel_1A/1B_rcpt"/>
</dbReference>
<name>A0ABM3SUC6_BALAC</name>
<feature type="transmembrane region" description="Helical" evidence="2">
    <location>
        <begin position="41"/>
        <end position="61"/>
    </location>
</feature>
<keyword evidence="2" id="KW-0812">Transmembrane</keyword>
<feature type="region of interest" description="Disordered" evidence="1">
    <location>
        <begin position="1"/>
        <end position="37"/>
    </location>
</feature>
<evidence type="ECO:0000256" key="2">
    <source>
        <dbReference type="SAM" id="Phobius"/>
    </source>
</evidence>
<keyword evidence="2" id="KW-1133">Transmembrane helix</keyword>
<keyword evidence="2" id="KW-0472">Membrane</keyword>
<sequence>MAGRPWGAPGGTSKGNGSALLEASQQAPSGGEGARPRPSRLASRLALVLIFTIVVDILSVYRNKKLRNADGDSSLMVWWPNWGGVSSPSLRCPGTAWG</sequence>
<dbReference type="PRINTS" id="PR01149">
    <property type="entry name" value="MELATONIN1AR"/>
</dbReference>